<feature type="chain" id="PRO_5028257581" evidence="2">
    <location>
        <begin position="23"/>
        <end position="140"/>
    </location>
</feature>
<evidence type="ECO:0000313" key="4">
    <source>
        <dbReference type="Proteomes" id="UP000580250"/>
    </source>
</evidence>
<dbReference type="Gene3D" id="3.30.200.20">
    <property type="entry name" value="Phosphorylase Kinase, domain 1"/>
    <property type="match status" value="1"/>
</dbReference>
<evidence type="ECO:0000256" key="1">
    <source>
        <dbReference type="PROSITE-ProRule" id="PRU10141"/>
    </source>
</evidence>
<protein>
    <submittedName>
        <fullName evidence="3">Uncharacterized protein</fullName>
    </submittedName>
</protein>
<evidence type="ECO:0000256" key="2">
    <source>
        <dbReference type="SAM" id="SignalP"/>
    </source>
</evidence>
<dbReference type="Proteomes" id="UP000580250">
    <property type="component" value="Unassembled WGS sequence"/>
</dbReference>
<organism evidence="3 4">
    <name type="scientific">Meloidogyne enterolobii</name>
    <name type="common">Root-knot nematode worm</name>
    <name type="synonym">Meloidogyne mayaguensis</name>
    <dbReference type="NCBI Taxonomy" id="390850"/>
    <lineage>
        <taxon>Eukaryota</taxon>
        <taxon>Metazoa</taxon>
        <taxon>Ecdysozoa</taxon>
        <taxon>Nematoda</taxon>
        <taxon>Chromadorea</taxon>
        <taxon>Rhabditida</taxon>
        <taxon>Tylenchina</taxon>
        <taxon>Tylenchomorpha</taxon>
        <taxon>Tylenchoidea</taxon>
        <taxon>Meloidogynidae</taxon>
        <taxon>Meloidogyninae</taxon>
        <taxon>Meloidogyne</taxon>
    </lineage>
</organism>
<dbReference type="InterPro" id="IPR011009">
    <property type="entry name" value="Kinase-like_dom_sf"/>
</dbReference>
<dbReference type="PROSITE" id="PS00107">
    <property type="entry name" value="PROTEIN_KINASE_ATP"/>
    <property type="match status" value="1"/>
</dbReference>
<accession>A0A6V7Y6B5</accession>
<dbReference type="EMBL" id="CAJEWN010003305">
    <property type="protein sequence ID" value="CAD2207223.1"/>
    <property type="molecule type" value="Genomic_DNA"/>
</dbReference>
<dbReference type="OrthoDB" id="20524at2759"/>
<comment type="caution">
    <text evidence="3">The sequence shown here is derived from an EMBL/GenBank/DDBJ whole genome shotgun (WGS) entry which is preliminary data.</text>
</comment>
<keyword evidence="1" id="KW-0547">Nucleotide-binding</keyword>
<gene>
    <name evidence="3" type="ORF">MENT_LOCUS61141</name>
</gene>
<keyword evidence="2" id="KW-0732">Signal</keyword>
<feature type="binding site" evidence="1">
    <location>
        <position position="107"/>
    </location>
    <ligand>
        <name>ATP</name>
        <dbReference type="ChEBI" id="CHEBI:30616"/>
    </ligand>
</feature>
<proteinExistence type="predicted"/>
<name>A0A6V7Y6B5_MELEN</name>
<dbReference type="GO" id="GO:0005524">
    <property type="term" value="F:ATP binding"/>
    <property type="evidence" value="ECO:0007669"/>
    <property type="project" value="UniProtKB-UniRule"/>
</dbReference>
<evidence type="ECO:0000313" key="3">
    <source>
        <dbReference type="EMBL" id="CAD2207223.1"/>
    </source>
</evidence>
<sequence>MNFKTLLIFSIVTFSFFAFSSIKSVDPSKSVVKGKVESTSHDDHKMCKCGKFSLEQLTETVELTGIDGNKMNLKYTTEFSAKIGAGAYSNVYHAYWFGKNTDCVALKIYINEYFNQELYVLNFLNGVNVHERNHIIKMLG</sequence>
<dbReference type="SUPFAM" id="SSF56112">
    <property type="entry name" value="Protein kinase-like (PK-like)"/>
    <property type="match status" value="1"/>
</dbReference>
<dbReference type="InterPro" id="IPR017441">
    <property type="entry name" value="Protein_kinase_ATP_BS"/>
</dbReference>
<dbReference type="AlphaFoldDB" id="A0A6V7Y6B5"/>
<reference evidence="3 4" key="1">
    <citation type="submission" date="2020-08" db="EMBL/GenBank/DDBJ databases">
        <authorList>
            <person name="Koutsovoulos G."/>
            <person name="Danchin GJ E."/>
        </authorList>
    </citation>
    <scope>NUCLEOTIDE SEQUENCE [LARGE SCALE GENOMIC DNA]</scope>
</reference>
<keyword evidence="1" id="KW-0067">ATP-binding</keyword>
<feature type="signal peptide" evidence="2">
    <location>
        <begin position="1"/>
        <end position="22"/>
    </location>
</feature>